<gene>
    <name evidence="7" type="ORF">BDV40DRAFT_311366</name>
</gene>
<dbReference type="CDD" id="cd12148">
    <property type="entry name" value="fungal_TF_MHR"/>
    <property type="match status" value="1"/>
</dbReference>
<keyword evidence="5 6" id="KW-0472">Membrane</keyword>
<evidence type="ECO:0000256" key="1">
    <source>
        <dbReference type="ARBA" id="ARBA00004141"/>
    </source>
</evidence>
<dbReference type="OrthoDB" id="2262349at2759"/>
<feature type="transmembrane region" description="Helical" evidence="6">
    <location>
        <begin position="243"/>
        <end position="260"/>
    </location>
</feature>
<dbReference type="InterPro" id="IPR036259">
    <property type="entry name" value="MFS_trans_sf"/>
</dbReference>
<protein>
    <submittedName>
        <fullName evidence="7">Major facilitator superfamily domain-containing protein</fullName>
    </submittedName>
</protein>
<dbReference type="AlphaFoldDB" id="A0A5N6VAU7"/>
<evidence type="ECO:0000256" key="3">
    <source>
        <dbReference type="ARBA" id="ARBA00022692"/>
    </source>
</evidence>
<evidence type="ECO:0000256" key="4">
    <source>
        <dbReference type="ARBA" id="ARBA00022989"/>
    </source>
</evidence>
<reference evidence="7 8" key="1">
    <citation type="submission" date="2019-04" db="EMBL/GenBank/DDBJ databases">
        <title>Friends and foes A comparative genomics study of 23 Aspergillus species from section Flavi.</title>
        <authorList>
            <consortium name="DOE Joint Genome Institute"/>
            <person name="Kjaerbolling I."/>
            <person name="Vesth T."/>
            <person name="Frisvad J.C."/>
            <person name="Nybo J.L."/>
            <person name="Theobald S."/>
            <person name="Kildgaard S."/>
            <person name="Isbrandt T."/>
            <person name="Kuo A."/>
            <person name="Sato A."/>
            <person name="Lyhne E.K."/>
            <person name="Kogle M.E."/>
            <person name="Wiebenga A."/>
            <person name="Kun R.S."/>
            <person name="Lubbers R.J."/>
            <person name="Makela M.R."/>
            <person name="Barry K."/>
            <person name="Chovatia M."/>
            <person name="Clum A."/>
            <person name="Daum C."/>
            <person name="Haridas S."/>
            <person name="He G."/>
            <person name="LaButti K."/>
            <person name="Lipzen A."/>
            <person name="Mondo S."/>
            <person name="Riley R."/>
            <person name="Salamov A."/>
            <person name="Simmons B.A."/>
            <person name="Magnuson J.K."/>
            <person name="Henrissat B."/>
            <person name="Mortensen U.H."/>
            <person name="Larsen T.O."/>
            <person name="Devries R.P."/>
            <person name="Grigoriev I.V."/>
            <person name="Machida M."/>
            <person name="Baker S.E."/>
            <person name="Andersen M.R."/>
        </authorList>
    </citation>
    <scope>NUCLEOTIDE SEQUENCE [LARGE SCALE GENOMIC DNA]</scope>
    <source>
        <strain evidence="7 8">CBS 117626</strain>
    </source>
</reference>
<keyword evidence="8" id="KW-1185">Reference proteome</keyword>
<feature type="transmembrane region" description="Helical" evidence="6">
    <location>
        <begin position="272"/>
        <end position="295"/>
    </location>
</feature>
<dbReference type="SUPFAM" id="SSF103473">
    <property type="entry name" value="MFS general substrate transporter"/>
    <property type="match status" value="1"/>
</dbReference>
<evidence type="ECO:0000256" key="2">
    <source>
        <dbReference type="ARBA" id="ARBA00022448"/>
    </source>
</evidence>
<keyword evidence="2" id="KW-0813">Transport</keyword>
<feature type="transmembrane region" description="Helical" evidence="6">
    <location>
        <begin position="307"/>
        <end position="328"/>
    </location>
</feature>
<name>A0A5N6VAU7_ASPTM</name>
<comment type="subcellular location">
    <subcellularLocation>
        <location evidence="1">Membrane</location>
        <topology evidence="1">Multi-pass membrane protein</topology>
    </subcellularLocation>
</comment>
<evidence type="ECO:0000313" key="7">
    <source>
        <dbReference type="EMBL" id="KAE8167877.1"/>
    </source>
</evidence>
<dbReference type="Gene3D" id="1.20.1250.20">
    <property type="entry name" value="MFS general substrate transporter like domains"/>
    <property type="match status" value="1"/>
</dbReference>
<feature type="transmembrane region" description="Helical" evidence="6">
    <location>
        <begin position="173"/>
        <end position="199"/>
    </location>
</feature>
<keyword evidence="4 6" id="KW-1133">Transmembrane helix</keyword>
<evidence type="ECO:0000313" key="8">
    <source>
        <dbReference type="Proteomes" id="UP000326950"/>
    </source>
</evidence>
<organism evidence="7 8">
    <name type="scientific">Aspergillus tamarii</name>
    <dbReference type="NCBI Taxonomy" id="41984"/>
    <lineage>
        <taxon>Eukaryota</taxon>
        <taxon>Fungi</taxon>
        <taxon>Dikarya</taxon>
        <taxon>Ascomycota</taxon>
        <taxon>Pezizomycotina</taxon>
        <taxon>Eurotiomycetes</taxon>
        <taxon>Eurotiomycetidae</taxon>
        <taxon>Eurotiales</taxon>
        <taxon>Aspergillaceae</taxon>
        <taxon>Aspergillus</taxon>
        <taxon>Aspergillus subgen. Circumdati</taxon>
    </lineage>
</organism>
<dbReference type="EMBL" id="ML738587">
    <property type="protein sequence ID" value="KAE8167877.1"/>
    <property type="molecule type" value="Genomic_DNA"/>
</dbReference>
<dbReference type="GO" id="GO:0016020">
    <property type="term" value="C:membrane"/>
    <property type="evidence" value="ECO:0007669"/>
    <property type="project" value="UniProtKB-SubCell"/>
</dbReference>
<accession>A0A5N6VAU7</accession>
<feature type="transmembrane region" description="Helical" evidence="6">
    <location>
        <begin position="211"/>
        <end position="231"/>
    </location>
</feature>
<evidence type="ECO:0000256" key="5">
    <source>
        <dbReference type="ARBA" id="ARBA00023136"/>
    </source>
</evidence>
<keyword evidence="3 6" id="KW-0812">Transmembrane</keyword>
<dbReference type="PANTHER" id="PTHR43791:SF74">
    <property type="entry name" value="TRANSPORTER, PUTATIVE (AFU_ORTHOLOGUE AFUA_1G17530)-RELATED"/>
    <property type="match status" value="1"/>
</dbReference>
<evidence type="ECO:0000256" key="6">
    <source>
        <dbReference type="SAM" id="Phobius"/>
    </source>
</evidence>
<dbReference type="PANTHER" id="PTHR43791">
    <property type="entry name" value="PERMEASE-RELATED"/>
    <property type="match status" value="1"/>
</dbReference>
<dbReference type="Proteomes" id="UP000326950">
    <property type="component" value="Unassembled WGS sequence"/>
</dbReference>
<dbReference type="GO" id="GO:0022857">
    <property type="term" value="F:transmembrane transporter activity"/>
    <property type="evidence" value="ECO:0007669"/>
    <property type="project" value="TreeGrafter"/>
</dbReference>
<proteinExistence type="predicted"/>
<sequence length="638" mass="71194">MSSEAKGCAMHVESTTLAKPNIGGKDENDGLRSPSITIDEETNKRLLRKIDIRLMPVVCPLHTPLLFLYLPLLSPKKTISQNSLPWGEDVLYVCAPRSKILVGVFNLLFRLHGRLLPAWGIAFFFVFPGSPQTAKGFTAEERILLLERVRANNAGAESRTFKWYQFREALYSYHFWGIFILSILSSIGSGAVTTFGSIIFNGMGFSTFESLLLNIPIGALAFICVLGSGYVGRKYPNSRLHTVSVSCIPVIIGCCMLWRLPSSMTAARIVGFYLINFFSAAWVQCIAMGTSNVAGYTKKATMAAGTFMGYSLGNIIGPLTFDAIYLSAVSEDMRPSSRYEVRGTQDLAMTATQSFVDRMTSRMRDTQFLPVQPRTKSRILSTRLLDACGTLDLLAETEQENLQGAPLTPSEHHSQAGMSVNVTEEQFDPELNYQSPREWNGFILVKRGILRGAEVAHYLDFYFQHLWPLFPVVPEYLANRDRYIAMARDEPVLVISLVALASRYHPLEGVNGELRSERVHWRVWSLVQQLFQSAMWGSTAMRKPGAIAALLIFIEWHCRPINCEDFDTGLDVSSLFVPQNQPSGAQHSARWTDHIDPACSSNSQTNVEGLPKRLNLVAPAYRSHMMSWYGEPLISPTA</sequence>